<evidence type="ECO:0000256" key="3">
    <source>
        <dbReference type="ARBA" id="ARBA00022555"/>
    </source>
</evidence>
<comment type="similarity">
    <text evidence="12">Belongs to the dus family.</text>
</comment>
<evidence type="ECO:0000256" key="7">
    <source>
        <dbReference type="ARBA" id="ARBA00022857"/>
    </source>
</evidence>
<dbReference type="EMBL" id="CP145316">
    <property type="protein sequence ID" value="XAM19121.1"/>
    <property type="molecule type" value="Genomic_DNA"/>
</dbReference>
<dbReference type="Gene3D" id="1.10.1200.80">
    <property type="entry name" value="Putative flavin oxidoreducatase, domain 2"/>
    <property type="match status" value="1"/>
</dbReference>
<evidence type="ECO:0000256" key="12">
    <source>
        <dbReference type="PIRNR" id="PIRNR006621"/>
    </source>
</evidence>
<reference evidence="14 15" key="1">
    <citation type="submission" date="2024-02" db="EMBL/GenBank/DDBJ databases">
        <title>Genome and pathogenicity analysis of Helicobacter mastomyrinus isolated from mice.</title>
        <authorList>
            <person name="Zhu L."/>
        </authorList>
    </citation>
    <scope>NUCLEOTIDE SEQUENCE [LARGE SCALE GENOMIC DNA]</scope>
    <source>
        <strain evidence="14 15">Hm-17</strain>
    </source>
</reference>
<dbReference type="PIRSF" id="PIRSF006621">
    <property type="entry name" value="Dus"/>
    <property type="match status" value="1"/>
</dbReference>
<evidence type="ECO:0000256" key="9">
    <source>
        <dbReference type="ARBA" id="ARBA00023002"/>
    </source>
</evidence>
<dbReference type="CDD" id="cd02801">
    <property type="entry name" value="DUS_like_FMN"/>
    <property type="match status" value="1"/>
</dbReference>
<accession>A0ABZ3F7F7</accession>
<proteinExistence type="inferred from homology"/>
<evidence type="ECO:0000256" key="11">
    <source>
        <dbReference type="ARBA" id="ARBA00048802"/>
    </source>
</evidence>
<organism evidence="14 15">
    <name type="scientific">Helicobacter mastomyrinus</name>
    <dbReference type="NCBI Taxonomy" id="287948"/>
    <lineage>
        <taxon>Bacteria</taxon>
        <taxon>Pseudomonadati</taxon>
        <taxon>Campylobacterota</taxon>
        <taxon>Epsilonproteobacteria</taxon>
        <taxon>Campylobacterales</taxon>
        <taxon>Helicobacteraceae</taxon>
        <taxon>Helicobacter</taxon>
    </lineage>
</organism>
<keyword evidence="6 12" id="KW-0819">tRNA processing</keyword>
<evidence type="ECO:0000256" key="4">
    <source>
        <dbReference type="ARBA" id="ARBA00022630"/>
    </source>
</evidence>
<keyword evidence="4 12" id="KW-0285">Flavoprotein</keyword>
<keyword evidence="5 12" id="KW-0288">FMN</keyword>
<keyword evidence="9 12" id="KW-0560">Oxidoreductase</keyword>
<evidence type="ECO:0000256" key="5">
    <source>
        <dbReference type="ARBA" id="ARBA00022643"/>
    </source>
</evidence>
<dbReference type="Proteomes" id="UP001434737">
    <property type="component" value="Chromosome"/>
</dbReference>
<evidence type="ECO:0000256" key="10">
    <source>
        <dbReference type="ARBA" id="ARBA00048205"/>
    </source>
</evidence>
<dbReference type="InterPro" id="IPR035587">
    <property type="entry name" value="DUS-like_FMN-bd"/>
</dbReference>
<comment type="catalytic activity">
    <reaction evidence="11">
        <text>a 5,6-dihydrouridine in tRNA + NAD(+) = a uridine in tRNA + NADH + H(+)</text>
        <dbReference type="Rhea" id="RHEA:54452"/>
        <dbReference type="Rhea" id="RHEA-COMP:13339"/>
        <dbReference type="Rhea" id="RHEA-COMP:13887"/>
        <dbReference type="ChEBI" id="CHEBI:15378"/>
        <dbReference type="ChEBI" id="CHEBI:57540"/>
        <dbReference type="ChEBI" id="CHEBI:57945"/>
        <dbReference type="ChEBI" id="CHEBI:65315"/>
        <dbReference type="ChEBI" id="CHEBI:74443"/>
    </reaction>
</comment>
<keyword evidence="3" id="KW-0820">tRNA-binding</keyword>
<evidence type="ECO:0000313" key="14">
    <source>
        <dbReference type="EMBL" id="XAM19121.1"/>
    </source>
</evidence>
<evidence type="ECO:0000256" key="8">
    <source>
        <dbReference type="ARBA" id="ARBA00022884"/>
    </source>
</evidence>
<name>A0ABZ3F7F7_9HELI</name>
<keyword evidence="7" id="KW-0521">NADP</keyword>
<protein>
    <recommendedName>
        <fullName evidence="12">tRNA-dihydrouridine synthase</fullName>
        <ecNumber evidence="12">1.3.1.-</ecNumber>
    </recommendedName>
</protein>
<comment type="cofactor">
    <cofactor evidence="1 12">
        <name>FMN</name>
        <dbReference type="ChEBI" id="CHEBI:58210"/>
    </cofactor>
</comment>
<dbReference type="InterPro" id="IPR018517">
    <property type="entry name" value="tRNA_hU_synthase_CS"/>
</dbReference>
<gene>
    <name evidence="14" type="ORF">V3I05_06185</name>
</gene>
<dbReference type="InterPro" id="IPR024036">
    <property type="entry name" value="tRNA-dHydroUridine_Synthase_C"/>
</dbReference>
<dbReference type="EC" id="1.3.1.-" evidence="12"/>
<dbReference type="Pfam" id="PF01207">
    <property type="entry name" value="Dus"/>
    <property type="match status" value="1"/>
</dbReference>
<comment type="catalytic activity">
    <reaction evidence="10">
        <text>a 5,6-dihydrouridine in tRNA + NADP(+) = a uridine in tRNA + NADPH + H(+)</text>
        <dbReference type="Rhea" id="RHEA:23624"/>
        <dbReference type="Rhea" id="RHEA-COMP:13339"/>
        <dbReference type="Rhea" id="RHEA-COMP:13887"/>
        <dbReference type="ChEBI" id="CHEBI:15378"/>
        <dbReference type="ChEBI" id="CHEBI:57783"/>
        <dbReference type="ChEBI" id="CHEBI:58349"/>
        <dbReference type="ChEBI" id="CHEBI:65315"/>
        <dbReference type="ChEBI" id="CHEBI:74443"/>
    </reaction>
</comment>
<dbReference type="SUPFAM" id="SSF51395">
    <property type="entry name" value="FMN-linked oxidoreductases"/>
    <property type="match status" value="1"/>
</dbReference>
<sequence>MEFKNLLMLAPLAGYTDLPFRSVIKGFGVDITVSEMISSHALVYSNARTLKMIEKSAEEQPYSVQISGSKIEVVKKAVEILNTQSGIDIIDLNCGCPAPKVANHGNGSGLLKNLNLLVKIANLIKESTKTPYTSLKLRLGFDKKIPNEIAQALKDISADFVVIHGRTRADGYKKERIDYDAIAHIKQNVPMPVIANGEIDSAQKAQEVLAHTGANGVMIGRAALTTPWIFWQIKHSTQEIPPIVKKELVLEHFEKMIQFYGERGAIMFRKNLHAYAKGHEGASEFRHLVNSLNDVDVIRAEIEQFFSHHQMVSQDFPQLIHLNKRTS</sequence>
<dbReference type="InterPro" id="IPR013785">
    <property type="entry name" value="Aldolase_TIM"/>
</dbReference>
<dbReference type="PANTHER" id="PTHR45846:SF1">
    <property type="entry name" value="TRNA-DIHYDROURIDINE(47) SYNTHASE [NAD(P)(+)]-LIKE"/>
    <property type="match status" value="1"/>
</dbReference>
<evidence type="ECO:0000256" key="2">
    <source>
        <dbReference type="ARBA" id="ARBA00002790"/>
    </source>
</evidence>
<keyword evidence="15" id="KW-1185">Reference proteome</keyword>
<dbReference type="PROSITE" id="PS01136">
    <property type="entry name" value="UPF0034"/>
    <property type="match status" value="1"/>
</dbReference>
<evidence type="ECO:0000256" key="6">
    <source>
        <dbReference type="ARBA" id="ARBA00022694"/>
    </source>
</evidence>
<comment type="function">
    <text evidence="2 12">Catalyzes the synthesis of 5,6-dihydrouridine (D), a modified base found in the D-loop of most tRNAs, via the reduction of the C5-C6 double bond in target uridines.</text>
</comment>
<dbReference type="PANTHER" id="PTHR45846">
    <property type="entry name" value="TRNA-DIHYDROURIDINE(47) SYNTHASE [NAD(P)(+)]-LIKE"/>
    <property type="match status" value="1"/>
</dbReference>
<feature type="domain" description="DUS-like FMN-binding" evidence="13">
    <location>
        <begin position="8"/>
        <end position="303"/>
    </location>
</feature>
<evidence type="ECO:0000256" key="1">
    <source>
        <dbReference type="ARBA" id="ARBA00001917"/>
    </source>
</evidence>
<evidence type="ECO:0000259" key="13">
    <source>
        <dbReference type="Pfam" id="PF01207"/>
    </source>
</evidence>
<dbReference type="Gene3D" id="3.20.20.70">
    <property type="entry name" value="Aldolase class I"/>
    <property type="match status" value="1"/>
</dbReference>
<evidence type="ECO:0000313" key="15">
    <source>
        <dbReference type="Proteomes" id="UP001434737"/>
    </source>
</evidence>
<dbReference type="InterPro" id="IPR001269">
    <property type="entry name" value="DUS_fam"/>
</dbReference>
<dbReference type="RefSeq" id="WP_300447755.1">
    <property type="nucleotide sequence ID" value="NZ_CP145316.1"/>
</dbReference>
<keyword evidence="8" id="KW-0694">RNA-binding</keyword>